<proteinExistence type="predicted"/>
<gene>
    <name evidence="3" type="ORF">SDC9_149494</name>
</gene>
<organism evidence="3">
    <name type="scientific">bioreactor metagenome</name>
    <dbReference type="NCBI Taxonomy" id="1076179"/>
    <lineage>
        <taxon>unclassified sequences</taxon>
        <taxon>metagenomes</taxon>
        <taxon>ecological metagenomes</taxon>
    </lineage>
</organism>
<dbReference type="InterPro" id="IPR037103">
    <property type="entry name" value="Tubulin/FtsZ-like_C"/>
</dbReference>
<dbReference type="AlphaFoldDB" id="A0A645ELP7"/>
<evidence type="ECO:0000256" key="1">
    <source>
        <dbReference type="ARBA" id="ARBA00022741"/>
    </source>
</evidence>
<name>A0A645ELP7_9ZZZZ</name>
<dbReference type="Gene3D" id="3.30.1330.20">
    <property type="entry name" value="Tubulin/FtsZ, C-terminal domain"/>
    <property type="match status" value="1"/>
</dbReference>
<dbReference type="Pfam" id="PF09585">
    <property type="entry name" value="Lin0512_fam"/>
    <property type="match status" value="1"/>
</dbReference>
<dbReference type="PANTHER" id="PTHR34784:SF1">
    <property type="entry name" value="50S RIBOSOMAL PROTEIN L34"/>
    <property type="match status" value="1"/>
</dbReference>
<comment type="caution">
    <text evidence="3">The sequence shown here is derived from an EMBL/GenBank/DDBJ whole genome shotgun (WGS) entry which is preliminary data.</text>
</comment>
<evidence type="ECO:0000313" key="3">
    <source>
        <dbReference type="EMBL" id="MPN02280.1"/>
    </source>
</evidence>
<protein>
    <submittedName>
        <fullName evidence="3">Uncharacterized protein</fullName>
    </submittedName>
</protein>
<dbReference type="PANTHER" id="PTHR34784">
    <property type="entry name" value="50S RIBOSOMAL PROTEIN L34"/>
    <property type="match status" value="1"/>
</dbReference>
<evidence type="ECO:0000256" key="2">
    <source>
        <dbReference type="ARBA" id="ARBA00023134"/>
    </source>
</evidence>
<dbReference type="EMBL" id="VSSQ01048232">
    <property type="protein sequence ID" value="MPN02280.1"/>
    <property type="molecule type" value="Genomic_DNA"/>
</dbReference>
<keyword evidence="1" id="KW-0547">Nucleotide-binding</keyword>
<keyword evidence="2" id="KW-0342">GTP-binding</keyword>
<reference evidence="3" key="1">
    <citation type="submission" date="2019-08" db="EMBL/GenBank/DDBJ databases">
        <authorList>
            <person name="Kucharzyk K."/>
            <person name="Murdoch R.W."/>
            <person name="Higgins S."/>
            <person name="Loffler F."/>
        </authorList>
    </citation>
    <scope>NUCLEOTIDE SEQUENCE</scope>
</reference>
<dbReference type="NCBIfam" id="TIGR02058">
    <property type="entry name" value="lin0512_fam"/>
    <property type="match status" value="1"/>
</dbReference>
<dbReference type="GO" id="GO:0005525">
    <property type="term" value="F:GTP binding"/>
    <property type="evidence" value="ECO:0007669"/>
    <property type="project" value="UniProtKB-KW"/>
</dbReference>
<sequence>MAKKRYLVEFGTGVDVHGMDVSKAAAKALRDAISHCCMVGLTEYAGLKDLSEQISLDIVIACPHKEKLDVEKALSGLPAYKHMNVKVVDGGMEIDGMDLPGAPGGRTIVVVNAGITVWVDA</sequence>
<accession>A0A645ELP7</accession>
<dbReference type="InterPro" id="IPR011719">
    <property type="entry name" value="CHP02058"/>
</dbReference>